<accession>A0A833TUR1</accession>
<evidence type="ECO:0000313" key="1">
    <source>
        <dbReference type="EMBL" id="KAF4047096.1"/>
    </source>
</evidence>
<gene>
    <name evidence="1" type="ORF">GN244_ATG00229</name>
</gene>
<proteinExistence type="predicted"/>
<dbReference type="Proteomes" id="UP000602510">
    <property type="component" value="Unassembled WGS sequence"/>
</dbReference>
<name>A0A833TUR1_PHYIN</name>
<comment type="caution">
    <text evidence="1">The sequence shown here is derived from an EMBL/GenBank/DDBJ whole genome shotgun (WGS) entry which is preliminary data.</text>
</comment>
<dbReference type="AlphaFoldDB" id="A0A833TUR1"/>
<protein>
    <submittedName>
        <fullName evidence="1">Uncharacterized protein</fullName>
    </submittedName>
</protein>
<organism evidence="1 2">
    <name type="scientific">Phytophthora infestans</name>
    <name type="common">Potato late blight agent</name>
    <name type="synonym">Botrytis infestans</name>
    <dbReference type="NCBI Taxonomy" id="4787"/>
    <lineage>
        <taxon>Eukaryota</taxon>
        <taxon>Sar</taxon>
        <taxon>Stramenopiles</taxon>
        <taxon>Oomycota</taxon>
        <taxon>Peronosporomycetes</taxon>
        <taxon>Peronosporales</taxon>
        <taxon>Peronosporaceae</taxon>
        <taxon>Phytophthora</taxon>
    </lineage>
</organism>
<dbReference type="EMBL" id="WSZM01000007">
    <property type="protein sequence ID" value="KAF4047096.1"/>
    <property type="molecule type" value="Genomic_DNA"/>
</dbReference>
<evidence type="ECO:0000313" key="2">
    <source>
        <dbReference type="Proteomes" id="UP000602510"/>
    </source>
</evidence>
<sequence>MRLRTTLWALDRRPVFLLGTPSWKALIKVERAIVFPPQRAAALESNQLCRHFAVRIRRDYQKVIATWSFRDLMQVKSTLRAMV</sequence>
<reference evidence="1" key="1">
    <citation type="submission" date="2020-04" db="EMBL/GenBank/DDBJ databases">
        <title>Hybrid Assembly of Korean Phytophthora infestans isolates.</title>
        <authorList>
            <person name="Prokchorchik M."/>
            <person name="Lee Y."/>
            <person name="Seo J."/>
            <person name="Cho J.-H."/>
            <person name="Park Y.-E."/>
            <person name="Jang D.-C."/>
            <person name="Im J.-S."/>
            <person name="Choi J.-G."/>
            <person name="Park H.-J."/>
            <person name="Lee G.-B."/>
            <person name="Lee Y.-G."/>
            <person name="Hong S.-Y."/>
            <person name="Cho K."/>
            <person name="Sohn K.H."/>
        </authorList>
    </citation>
    <scope>NUCLEOTIDE SEQUENCE</scope>
    <source>
        <strain evidence="1">KR_1_A1</strain>
    </source>
</reference>
<keyword evidence="2" id="KW-1185">Reference proteome</keyword>